<evidence type="ECO:0000313" key="3">
    <source>
        <dbReference type="EMBL" id="ACM19421.1"/>
    </source>
</evidence>
<feature type="domain" description="Pyruvate/ketoisovalerate oxidoreductase catalytic" evidence="2">
    <location>
        <begin position="11"/>
        <end position="174"/>
    </location>
</feature>
<keyword evidence="3" id="KW-0670">Pyruvate</keyword>
<keyword evidence="4" id="KW-1185">Reference proteome</keyword>
<dbReference type="InterPro" id="IPR019752">
    <property type="entry name" value="Pyrv/ketoisovalerate_OxRed_cat"/>
</dbReference>
<reference evidence="3 4" key="1">
    <citation type="submission" date="2009-01" db="EMBL/GenBank/DDBJ databases">
        <title>Complete sequence of Geobacter sp. FRC-32.</title>
        <authorList>
            <consortium name="US DOE Joint Genome Institute"/>
            <person name="Lucas S."/>
            <person name="Copeland A."/>
            <person name="Lapidus A."/>
            <person name="Glavina del Rio T."/>
            <person name="Dalin E."/>
            <person name="Tice H."/>
            <person name="Bruce D."/>
            <person name="Goodwin L."/>
            <person name="Pitluck S."/>
            <person name="Saunders E."/>
            <person name="Brettin T."/>
            <person name="Detter J.C."/>
            <person name="Han C."/>
            <person name="Larimer F."/>
            <person name="Land M."/>
            <person name="Hauser L."/>
            <person name="Kyrpides N."/>
            <person name="Ovchinnikova G."/>
            <person name="Kostka J."/>
            <person name="Richardson P."/>
        </authorList>
    </citation>
    <scope>NUCLEOTIDE SEQUENCE [LARGE SCALE GENOMIC DNA]</scope>
    <source>
        <strain evidence="4">DSM 22248 / JCM 15807 / FRC-32</strain>
    </source>
</reference>
<dbReference type="KEGG" id="geo:Geob_1061"/>
<protein>
    <submittedName>
        <fullName evidence="3">Indolepyruvate:ferredoxin oxidoreductase, beta subunit</fullName>
    </submittedName>
</protein>
<gene>
    <name evidence="3" type="primary">iorB-2</name>
    <name evidence="3" type="ordered locus">Geob_1061</name>
</gene>
<dbReference type="eggNOG" id="COG1014">
    <property type="taxonomic scope" value="Bacteria"/>
</dbReference>
<dbReference type="NCBIfam" id="NF004916">
    <property type="entry name" value="PRK06274.1-2"/>
    <property type="match status" value="1"/>
</dbReference>
<keyword evidence="1" id="KW-0560">Oxidoreductase</keyword>
<dbReference type="HOGENOM" id="CLU_087284_1_0_7"/>
<dbReference type="STRING" id="316067.Geob_1061"/>
<dbReference type="PANTHER" id="PTHR43854:SF1">
    <property type="entry name" value="INDOLEPYRUVATE OXIDOREDUCTASE SUBUNIT IORB"/>
    <property type="match status" value="1"/>
</dbReference>
<accession>B9M2P2</accession>
<evidence type="ECO:0000256" key="1">
    <source>
        <dbReference type="ARBA" id="ARBA00023002"/>
    </source>
</evidence>
<dbReference type="Pfam" id="PF01558">
    <property type="entry name" value="POR"/>
    <property type="match status" value="1"/>
</dbReference>
<dbReference type="EMBL" id="CP001390">
    <property type="protein sequence ID" value="ACM19421.1"/>
    <property type="molecule type" value="Genomic_DNA"/>
</dbReference>
<dbReference type="PANTHER" id="PTHR43854">
    <property type="entry name" value="INDOLEPYRUVATE OXIDOREDUCTASE SUBUNIT IORB"/>
    <property type="match status" value="1"/>
</dbReference>
<dbReference type="Gene3D" id="3.40.920.10">
    <property type="entry name" value="Pyruvate-ferredoxin oxidoreductase, PFOR, domain III"/>
    <property type="match status" value="1"/>
</dbReference>
<dbReference type="OrthoDB" id="9800445at2"/>
<evidence type="ECO:0000313" key="4">
    <source>
        <dbReference type="Proteomes" id="UP000007721"/>
    </source>
</evidence>
<organism evidence="3 4">
    <name type="scientific">Geotalea daltonii (strain DSM 22248 / JCM 15807 / FRC-32)</name>
    <name type="common">Geobacter daltonii</name>
    <dbReference type="NCBI Taxonomy" id="316067"/>
    <lineage>
        <taxon>Bacteria</taxon>
        <taxon>Pseudomonadati</taxon>
        <taxon>Thermodesulfobacteriota</taxon>
        <taxon>Desulfuromonadia</taxon>
        <taxon>Geobacterales</taxon>
        <taxon>Geobacteraceae</taxon>
        <taxon>Geotalea</taxon>
    </lineage>
</organism>
<name>B9M2P2_GEODF</name>
<dbReference type="GO" id="GO:0016903">
    <property type="term" value="F:oxidoreductase activity, acting on the aldehyde or oxo group of donors"/>
    <property type="evidence" value="ECO:0007669"/>
    <property type="project" value="InterPro"/>
</dbReference>
<dbReference type="Proteomes" id="UP000007721">
    <property type="component" value="Chromosome"/>
</dbReference>
<evidence type="ECO:0000259" key="2">
    <source>
        <dbReference type="Pfam" id="PF01558"/>
    </source>
</evidence>
<dbReference type="InterPro" id="IPR002869">
    <property type="entry name" value="Pyrv_flavodox_OxRed_cen"/>
</dbReference>
<dbReference type="AlphaFoldDB" id="B9M2P2"/>
<proteinExistence type="predicted"/>
<dbReference type="InterPro" id="IPR052198">
    <property type="entry name" value="IorB_Oxidoreductase"/>
</dbReference>
<sequence>MNQQLIISGVGGQGILFITRLLAETAIHKGLPVLTSETHGMAQRGGIVISHLKVGDFSSPLVRPGQADGLLALKAETVALHRHFLNNGGWIVANATSLAVVETEHPLATMDADTVALAMGNPQSINLIVLGRALAEPDRLFCTSAEVERTIQQKLSGKKKQLDGAIAAFRAGIEGCQGRSN</sequence>
<dbReference type="SUPFAM" id="SSF53323">
    <property type="entry name" value="Pyruvate-ferredoxin oxidoreductase, PFOR, domain III"/>
    <property type="match status" value="1"/>
</dbReference>
<dbReference type="RefSeq" id="WP_012646150.1">
    <property type="nucleotide sequence ID" value="NC_011979.1"/>
</dbReference>